<dbReference type="RefSeq" id="WP_057374971.1">
    <property type="nucleotide sequence ID" value="NZ_CDAE01000046.1"/>
</dbReference>
<feature type="transmembrane region" description="Helical" evidence="1">
    <location>
        <begin position="236"/>
        <end position="257"/>
    </location>
</feature>
<reference evidence="2" key="1">
    <citation type="submission" date="2016-05" db="EMBL/GenBank/DDBJ databases">
        <authorList>
            <person name="Lavstsen T."/>
            <person name="Jespersen J.S."/>
        </authorList>
    </citation>
    <scope>NUCLEOTIDE SEQUENCE</scope>
    <source>
        <strain evidence="2">PFRJS10</strain>
    </source>
</reference>
<proteinExistence type="predicted"/>
<feature type="transmembrane region" description="Helical" evidence="1">
    <location>
        <begin position="175"/>
        <end position="192"/>
    </location>
</feature>
<dbReference type="PANTHER" id="PTHR36840:SF1">
    <property type="entry name" value="BLL5714 PROTEIN"/>
    <property type="match status" value="1"/>
</dbReference>
<accession>A0A2C7ZLW0</accession>
<evidence type="ECO:0000256" key="1">
    <source>
        <dbReference type="SAM" id="Phobius"/>
    </source>
</evidence>
<name>A0A2C7ZLW0_9ACTN</name>
<evidence type="ECO:0000313" key="2">
    <source>
        <dbReference type="EMBL" id="SBN39920.1"/>
    </source>
</evidence>
<feature type="transmembrane region" description="Helical" evidence="1">
    <location>
        <begin position="283"/>
        <end position="306"/>
    </location>
</feature>
<dbReference type="InterPro" id="IPR010640">
    <property type="entry name" value="Low_temperature_requirement_A"/>
</dbReference>
<keyword evidence="1" id="KW-0472">Membrane</keyword>
<keyword evidence="1" id="KW-1133">Transmembrane helix</keyword>
<feature type="transmembrane region" description="Helical" evidence="1">
    <location>
        <begin position="54"/>
        <end position="74"/>
    </location>
</feature>
<sequence>MDGALPARARGLRHARPHAGEGATTFELFFDLVYVFAVTQVTDLISHEHGAEGVLHGLILFGMLWWTWCTFVWLGNQLRADVGLGAVGFGLALVGVFVIALAIPSAWDSAGEGLPGPVVLVSAYLFVRLVHLVVYTIAARDDAGLRRQIAISRLPLLVQAVLLVIGVVVGGQAQTALFAIAMLGEWLSVYLTSRHGSWRIYSASHWTERFELFVLIVLGESLVAVGVGAGEHPLTIPLLLAAGLGVVLAICLWWLYFDLVAAATGRRVAELAGTERIRIAFEAYVYGHFPLVAGVLLAAVGVEGALRLAGTDESLGAFYGLCLVGGVALHLIGHLIFDLRVQRARNVARACALVILVGLAPAIIRLPALGGLAAVTMVLVVLVVFERLYFAELRRQSRDA</sequence>
<feature type="transmembrane region" description="Helical" evidence="1">
    <location>
        <begin position="212"/>
        <end position="230"/>
    </location>
</feature>
<dbReference type="AlphaFoldDB" id="A0A2C7ZLW0"/>
<organism evidence="2">
    <name type="scientific">Propionibacterium freudenreichii</name>
    <dbReference type="NCBI Taxonomy" id="1744"/>
    <lineage>
        <taxon>Bacteria</taxon>
        <taxon>Bacillati</taxon>
        <taxon>Actinomycetota</taxon>
        <taxon>Actinomycetes</taxon>
        <taxon>Propionibacteriales</taxon>
        <taxon>Propionibacteriaceae</taxon>
        <taxon>Propionibacterium</taxon>
    </lineage>
</organism>
<feature type="transmembrane region" description="Helical" evidence="1">
    <location>
        <begin position="119"/>
        <end position="138"/>
    </location>
</feature>
<gene>
    <name evidence="2" type="ORF">PFR_JS10_2277</name>
</gene>
<feature type="transmembrane region" description="Helical" evidence="1">
    <location>
        <begin position="318"/>
        <end position="337"/>
    </location>
</feature>
<feature type="transmembrane region" description="Helical" evidence="1">
    <location>
        <begin position="346"/>
        <end position="364"/>
    </location>
</feature>
<dbReference type="GeneID" id="61223192"/>
<feature type="transmembrane region" description="Helical" evidence="1">
    <location>
        <begin position="370"/>
        <end position="390"/>
    </location>
</feature>
<feature type="transmembrane region" description="Helical" evidence="1">
    <location>
        <begin position="86"/>
        <end position="107"/>
    </location>
</feature>
<keyword evidence="1" id="KW-0812">Transmembrane</keyword>
<dbReference type="EMBL" id="LT576035">
    <property type="protein sequence ID" value="SBN39920.1"/>
    <property type="molecule type" value="Genomic_DNA"/>
</dbReference>
<feature type="transmembrane region" description="Helical" evidence="1">
    <location>
        <begin position="150"/>
        <end position="169"/>
    </location>
</feature>
<protein>
    <submittedName>
        <fullName evidence="2">Low temperature requirement A</fullName>
    </submittedName>
</protein>
<dbReference type="Pfam" id="PF06772">
    <property type="entry name" value="LtrA"/>
    <property type="match status" value="1"/>
</dbReference>
<dbReference type="PANTHER" id="PTHR36840">
    <property type="entry name" value="BLL5714 PROTEIN"/>
    <property type="match status" value="1"/>
</dbReference>